<feature type="compositionally biased region" description="Low complexity" evidence="6">
    <location>
        <begin position="941"/>
        <end position="950"/>
    </location>
</feature>
<feature type="region of interest" description="Disordered" evidence="6">
    <location>
        <begin position="936"/>
        <end position="961"/>
    </location>
</feature>
<organism evidence="8 9">
    <name type="scientific">Rugosimonospora acidiphila</name>
    <dbReference type="NCBI Taxonomy" id="556531"/>
    <lineage>
        <taxon>Bacteria</taxon>
        <taxon>Bacillati</taxon>
        <taxon>Actinomycetota</taxon>
        <taxon>Actinomycetes</taxon>
        <taxon>Micromonosporales</taxon>
        <taxon>Micromonosporaceae</taxon>
        <taxon>Rugosimonospora</taxon>
    </lineage>
</organism>
<dbReference type="Proteomes" id="UP001501570">
    <property type="component" value="Unassembled WGS sequence"/>
</dbReference>
<accession>A0ABP9SR95</accession>
<dbReference type="CDD" id="cd15831">
    <property type="entry name" value="BTAD"/>
    <property type="match status" value="1"/>
</dbReference>
<dbReference type="InterPro" id="IPR027417">
    <property type="entry name" value="P-loop_NTPase"/>
</dbReference>
<keyword evidence="9" id="KW-1185">Reference proteome</keyword>
<evidence type="ECO:0000256" key="6">
    <source>
        <dbReference type="SAM" id="MobiDB-lite"/>
    </source>
</evidence>
<dbReference type="SMART" id="SM00862">
    <property type="entry name" value="Trans_reg_C"/>
    <property type="match status" value="1"/>
</dbReference>
<evidence type="ECO:0000259" key="7">
    <source>
        <dbReference type="PROSITE" id="PS51755"/>
    </source>
</evidence>
<dbReference type="InterPro" id="IPR051677">
    <property type="entry name" value="AfsR-DnrI-RedD_regulator"/>
</dbReference>
<evidence type="ECO:0000256" key="1">
    <source>
        <dbReference type="ARBA" id="ARBA00005820"/>
    </source>
</evidence>
<dbReference type="Pfam" id="PF03704">
    <property type="entry name" value="BTAD"/>
    <property type="match status" value="1"/>
</dbReference>
<evidence type="ECO:0000256" key="4">
    <source>
        <dbReference type="ARBA" id="ARBA00023163"/>
    </source>
</evidence>
<keyword evidence="2" id="KW-0805">Transcription regulation</keyword>
<dbReference type="Pfam" id="PF00931">
    <property type="entry name" value="NB-ARC"/>
    <property type="match status" value="1"/>
</dbReference>
<evidence type="ECO:0000256" key="5">
    <source>
        <dbReference type="PROSITE-ProRule" id="PRU01091"/>
    </source>
</evidence>
<dbReference type="InterPro" id="IPR005158">
    <property type="entry name" value="BTAD"/>
</dbReference>
<dbReference type="InterPro" id="IPR011990">
    <property type="entry name" value="TPR-like_helical_dom_sf"/>
</dbReference>
<comment type="similarity">
    <text evidence="1">Belongs to the AfsR/DnrI/RedD regulatory family.</text>
</comment>
<evidence type="ECO:0000256" key="2">
    <source>
        <dbReference type="ARBA" id="ARBA00023015"/>
    </source>
</evidence>
<dbReference type="PRINTS" id="PR00364">
    <property type="entry name" value="DISEASERSIST"/>
</dbReference>
<name>A0ABP9SR95_9ACTN</name>
<dbReference type="SUPFAM" id="SSF52540">
    <property type="entry name" value="P-loop containing nucleoside triphosphate hydrolases"/>
    <property type="match status" value="1"/>
</dbReference>
<dbReference type="PANTHER" id="PTHR35807">
    <property type="entry name" value="TRANSCRIPTIONAL REGULATOR REDD-RELATED"/>
    <property type="match status" value="1"/>
</dbReference>
<evidence type="ECO:0000256" key="3">
    <source>
        <dbReference type="ARBA" id="ARBA00023125"/>
    </source>
</evidence>
<dbReference type="InterPro" id="IPR036388">
    <property type="entry name" value="WH-like_DNA-bd_sf"/>
</dbReference>
<proteinExistence type="inferred from homology"/>
<dbReference type="Gene3D" id="1.25.40.10">
    <property type="entry name" value="Tetratricopeptide repeat domain"/>
    <property type="match status" value="2"/>
</dbReference>
<dbReference type="PANTHER" id="PTHR35807:SF1">
    <property type="entry name" value="TRANSCRIPTIONAL REGULATOR REDD"/>
    <property type="match status" value="1"/>
</dbReference>
<comment type="caution">
    <text evidence="8">The sequence shown here is derived from an EMBL/GenBank/DDBJ whole genome shotgun (WGS) entry which is preliminary data.</text>
</comment>
<evidence type="ECO:0000313" key="8">
    <source>
        <dbReference type="EMBL" id="GAA5199740.1"/>
    </source>
</evidence>
<feature type="domain" description="OmpR/PhoB-type" evidence="7">
    <location>
        <begin position="1"/>
        <end position="100"/>
    </location>
</feature>
<keyword evidence="3 5" id="KW-0238">DNA-binding</keyword>
<keyword evidence="4" id="KW-0804">Transcription</keyword>
<dbReference type="EMBL" id="BAABJQ010000039">
    <property type="protein sequence ID" value="GAA5199740.1"/>
    <property type="molecule type" value="Genomic_DNA"/>
</dbReference>
<dbReference type="PROSITE" id="PS51755">
    <property type="entry name" value="OMPR_PHOB"/>
    <property type="match status" value="1"/>
</dbReference>
<dbReference type="InterPro" id="IPR016032">
    <property type="entry name" value="Sig_transdc_resp-reg_C-effctor"/>
</dbReference>
<feature type="DNA-binding region" description="OmpR/PhoB-type" evidence="5">
    <location>
        <begin position="1"/>
        <end position="100"/>
    </location>
</feature>
<dbReference type="Gene3D" id="1.10.10.10">
    <property type="entry name" value="Winged helix-like DNA-binding domain superfamily/Winged helix DNA-binding domain"/>
    <property type="match status" value="1"/>
</dbReference>
<reference evidence="9" key="1">
    <citation type="journal article" date="2019" name="Int. J. Syst. Evol. Microbiol.">
        <title>The Global Catalogue of Microorganisms (GCM) 10K type strain sequencing project: providing services to taxonomists for standard genome sequencing and annotation.</title>
        <authorList>
            <consortium name="The Broad Institute Genomics Platform"/>
            <consortium name="The Broad Institute Genome Sequencing Center for Infectious Disease"/>
            <person name="Wu L."/>
            <person name="Ma J."/>
        </authorList>
    </citation>
    <scope>NUCLEOTIDE SEQUENCE [LARGE SCALE GENOMIC DNA]</scope>
    <source>
        <strain evidence="9">JCM 18304</strain>
    </source>
</reference>
<dbReference type="SUPFAM" id="SSF48452">
    <property type="entry name" value="TPR-like"/>
    <property type="match status" value="2"/>
</dbReference>
<protein>
    <submittedName>
        <fullName evidence="8">BTAD domain-containing putative transcriptional regulator</fullName>
    </submittedName>
</protein>
<dbReference type="Gene3D" id="3.40.50.300">
    <property type="entry name" value="P-loop containing nucleotide triphosphate hydrolases"/>
    <property type="match status" value="1"/>
</dbReference>
<dbReference type="Pfam" id="PF13424">
    <property type="entry name" value="TPR_12"/>
    <property type="match status" value="1"/>
</dbReference>
<gene>
    <name evidence="8" type="ORF">GCM10023322_76040</name>
</gene>
<dbReference type="InterPro" id="IPR001867">
    <property type="entry name" value="OmpR/PhoB-type_DNA-bd"/>
</dbReference>
<dbReference type="InterPro" id="IPR002182">
    <property type="entry name" value="NB-ARC"/>
</dbReference>
<dbReference type="SMART" id="SM01043">
    <property type="entry name" value="BTAD"/>
    <property type="match status" value="1"/>
</dbReference>
<dbReference type="SUPFAM" id="SSF46894">
    <property type="entry name" value="C-terminal effector domain of the bipartite response regulators"/>
    <property type="match status" value="1"/>
</dbReference>
<evidence type="ECO:0000313" key="9">
    <source>
        <dbReference type="Proteomes" id="UP001501570"/>
    </source>
</evidence>
<sequence length="961" mass="104244">MVYGHPVRREGLWLSVLGPLRAWRDAEEINLGAPQQRTLLAVLLVRCGDPVMMREIIDVLWPENPPSTVTNVVQRYISQLRRLLPPDTLMRSAGGYFLDLGPDSVDLMEFRGRVAEAAAIEHRDPARATDVLVDALRLWRAPVAANVDSAIRFAPMFVELDNELVTVALQTTRLALGLGRAGQLLPVLHAAAAAAPLNERLQAAIMQVLAATGCAAEALARFAAFRSRLSDELGVEPGPQLMAVHRAILDGAPLESGAAAEADPQPAARPGIRLAQLPADLPTFAGRSGAIERLSSFLRGHGDGSASARIVAVSGLGGIGKTTLAVHCGHLLDADFPGGQLYVNMRGFDPSGACVKPQDALRSFLTALGVSERDQPQDLDAQVALYRSMIAGRQIIVVIDNVRDSQHARPLLPGTPGCAAIVTSRDALTGLIVAEGALPVVLNLLSRAEAEVMLEQRLGARRVATEPGAVDEIIAYCVGVPLALAIFSARAATHPQFALGQLSAELAEASHRLDSFGRTDGDNDLRAVFSWSYDLLGDSSARLFRLLAIHPGPAFGATTAASLMAVDTRTGAELLGELGRANLLIEYEPGRFRMHDLVRAYSAELLVSGEPEDERRTATRRLLDHYLHGSLAATAHLDSHRRLDSAALEPPVAGVTVERFADFETALNWFAKERPTLLMVLDQAVAFHADTHVWYLAWAMDSFVRRHDFWRDWEATQLCALAAAQRLGDVWMQAWSSLVLGHIYYESEWNVSGEGEHYLLEAVALFAAAGDRLHQAHAHRNLAAQLGDFGRPAEERRQNEAALSLYLELERDSPGSVPPDYIASVHEALKIWEQGLPYALKSVKYLDGAGNHREAGAWNILAHIHVGLHNWTECVAAAERSFTLYQAIGNEYLAGVALHQVAIVLVPAGRPVEARAMLERAVQIFRRIGHQRAESAQELLDSTGTQQTTESETDSPVSGVR</sequence>